<dbReference type="EMBL" id="CAJVQC010013312">
    <property type="protein sequence ID" value="CAG8647060.1"/>
    <property type="molecule type" value="Genomic_DNA"/>
</dbReference>
<reference evidence="1" key="1">
    <citation type="submission" date="2021-06" db="EMBL/GenBank/DDBJ databases">
        <authorList>
            <person name="Kallberg Y."/>
            <person name="Tangrot J."/>
            <person name="Rosling A."/>
        </authorList>
    </citation>
    <scope>NUCLEOTIDE SEQUENCE</scope>
    <source>
        <strain evidence="1">MA461A</strain>
    </source>
</reference>
<name>A0ACA9NC50_9GLOM</name>
<feature type="non-terminal residue" evidence="1">
    <location>
        <position position="1"/>
    </location>
</feature>
<keyword evidence="2" id="KW-1185">Reference proteome</keyword>
<accession>A0ACA9NC50</accession>
<protein>
    <submittedName>
        <fullName evidence="1">12401_t:CDS:1</fullName>
    </submittedName>
</protein>
<evidence type="ECO:0000313" key="2">
    <source>
        <dbReference type="Proteomes" id="UP000789920"/>
    </source>
</evidence>
<sequence>ENGIKTDQDNIHIHIPILTLYYGCDLTSEFIQDIRDVINISDETEKKKNLKEKLNYYGEYVITSATIGGVITIKNWSKFDDISKSRLKAYLQWSIDYAKGIKVNNFEKTSIDDLYLFTNSKRMKTAEDLYKWVKDLPNSNDFEIISYESFKPAIQLLPQDLFEYSNFQRTDESELISKIRSRYDKINILEWLIPPAFPLYTYDWIQDNFLQHGIILQRSKPGRAKKAAFKFLKEPKITPINKITIILSKHKSRQEDYLLENGIILKKEDGIELDKIPYPEHSSTLNIPLEDFKDSKKQPSNAIYCQIIFHTIKISFDPLDIEYLREFSNAIDSALQDQNESSKSETLCKLFGEDYGHLLPRTFTLGGVLSKTYKSNTHPPEIKTQQLDLKSNDPYDWLNTLADNPKNWNIISYEDWIQIYKTSPSDDILCNDSDSSSNNGILHDKSSFDTEECGIPIPTIINMLTEKYNRYIHSKDVYNILTCHTRDRIKGLSQRFPEIILMDSTYKTNHFGIPLLLISGVDATGITFLIASRLISDETISSFCWVLQQLKQTADNITINKIQTVLTDKDLAILSSIRNELPHVKHQLCIWHLEQNLVKNLTGKLGNRFLAFSKDFKITMIQNTEETFEVSWNHLLIEYPEVEKASNAHLKRLLGHTVPLPELISALDKLSCQQLQHSQYQQYRIRGSTRQQCPELLKSISAIISNFTYSLILEQYNLANIKNYSIEKQDSLFKVYYNSNYKHIVYQTDIALVCSCNYTTQFSLPCRHIIALHLFSQKEISINYIGKHWIVNTYNRTQQITSDIDFTATVDFANSAPTVDLDINSIP</sequence>
<evidence type="ECO:0000313" key="1">
    <source>
        <dbReference type="EMBL" id="CAG8647060.1"/>
    </source>
</evidence>
<comment type="caution">
    <text evidence="1">The sequence shown here is derived from an EMBL/GenBank/DDBJ whole genome shotgun (WGS) entry which is preliminary data.</text>
</comment>
<gene>
    <name evidence="1" type="ORF">RPERSI_LOCUS7719</name>
</gene>
<feature type="non-terminal residue" evidence="1">
    <location>
        <position position="827"/>
    </location>
</feature>
<proteinExistence type="predicted"/>
<dbReference type="Proteomes" id="UP000789920">
    <property type="component" value="Unassembled WGS sequence"/>
</dbReference>
<organism evidence="1 2">
    <name type="scientific">Racocetra persica</name>
    <dbReference type="NCBI Taxonomy" id="160502"/>
    <lineage>
        <taxon>Eukaryota</taxon>
        <taxon>Fungi</taxon>
        <taxon>Fungi incertae sedis</taxon>
        <taxon>Mucoromycota</taxon>
        <taxon>Glomeromycotina</taxon>
        <taxon>Glomeromycetes</taxon>
        <taxon>Diversisporales</taxon>
        <taxon>Gigasporaceae</taxon>
        <taxon>Racocetra</taxon>
    </lineage>
</organism>